<evidence type="ECO:0000313" key="1">
    <source>
        <dbReference type="EMBL" id="KAH7850106.1"/>
    </source>
</evidence>
<dbReference type="EMBL" id="CM037157">
    <property type="protein sequence ID" value="KAH7850106.1"/>
    <property type="molecule type" value="Genomic_DNA"/>
</dbReference>
<gene>
    <name evidence="1" type="ORF">Vadar_028055</name>
</gene>
<keyword evidence="2" id="KW-1185">Reference proteome</keyword>
<protein>
    <submittedName>
        <fullName evidence="1">Uncharacterized protein</fullName>
    </submittedName>
</protein>
<dbReference type="Proteomes" id="UP000828048">
    <property type="component" value="Chromosome 7"/>
</dbReference>
<evidence type="ECO:0000313" key="2">
    <source>
        <dbReference type="Proteomes" id="UP000828048"/>
    </source>
</evidence>
<name>A0ACB7Y9S6_9ERIC</name>
<accession>A0ACB7Y9S6</accession>
<comment type="caution">
    <text evidence="1">The sequence shown here is derived from an EMBL/GenBank/DDBJ whole genome shotgun (WGS) entry which is preliminary data.</text>
</comment>
<reference evidence="1 2" key="1">
    <citation type="journal article" date="2021" name="Hortic Res">
        <title>High-quality reference genome and annotation aids understanding of berry development for evergreen blueberry (Vaccinium darrowii).</title>
        <authorList>
            <person name="Yu J."/>
            <person name="Hulse-Kemp A.M."/>
            <person name="Babiker E."/>
            <person name="Staton M."/>
        </authorList>
    </citation>
    <scope>NUCLEOTIDE SEQUENCE [LARGE SCALE GENOMIC DNA]</scope>
    <source>
        <strain evidence="2">cv. NJ 8807/NJ 8810</strain>
        <tissue evidence="1">Young leaf</tissue>
    </source>
</reference>
<proteinExistence type="predicted"/>
<sequence>MTPVLAVRMGALLGEVTAVDRGTATQQNLEYMRIRVNIPILQPLILGVFIRLEQGALAWVQFGYERVFKFCYKCGCIGHQEYCCPSSFEQTGAAIRRRIHAARLDTESNFWVSERIDLYSKDIKAYNTSNLNRTTKLEILWAEDLVKDDILEVVNRYGSHTIFFVRHAGFVDSDDDPTEPSNGNDDKDRHDSDRTVTEPLNLLVDDDGLLGRDNGTPLEVQQGLGHWEHESSHNGPSRLGLDDSFEEALNALGLTSDDGNIEPSKKWVETDLVGPSSKRFCTLSGLDLNVNSHESPRRHGPKGSSASAAHGLGEGQLGNGLQGYGLSSGSLSLSTGPSCPESSCGKALRKRPLDMADTLAKNVTVASKKQWLDLMVFSLPSLDPFLSLGDVHDLENPPVVVVESLVVRLLRLAAAVVVELPVVLLFFTGGLPLLSLSLSSLSIFISGA</sequence>
<organism evidence="1 2">
    <name type="scientific">Vaccinium darrowii</name>
    <dbReference type="NCBI Taxonomy" id="229202"/>
    <lineage>
        <taxon>Eukaryota</taxon>
        <taxon>Viridiplantae</taxon>
        <taxon>Streptophyta</taxon>
        <taxon>Embryophyta</taxon>
        <taxon>Tracheophyta</taxon>
        <taxon>Spermatophyta</taxon>
        <taxon>Magnoliopsida</taxon>
        <taxon>eudicotyledons</taxon>
        <taxon>Gunneridae</taxon>
        <taxon>Pentapetalae</taxon>
        <taxon>asterids</taxon>
        <taxon>Ericales</taxon>
        <taxon>Ericaceae</taxon>
        <taxon>Vaccinioideae</taxon>
        <taxon>Vaccinieae</taxon>
        <taxon>Vaccinium</taxon>
    </lineage>
</organism>